<evidence type="ECO:0000256" key="2">
    <source>
        <dbReference type="ARBA" id="ARBA00023002"/>
    </source>
</evidence>
<dbReference type="InterPro" id="IPR013766">
    <property type="entry name" value="Thioredoxin_domain"/>
</dbReference>
<keyword evidence="7" id="KW-1185">Reference proteome</keyword>
<feature type="region of interest" description="Disordered" evidence="4">
    <location>
        <begin position="1"/>
        <end position="31"/>
    </location>
</feature>
<protein>
    <submittedName>
        <fullName evidence="6">Peroxiredoxin</fullName>
    </submittedName>
</protein>
<dbReference type="Gene3D" id="3.40.30.10">
    <property type="entry name" value="Glutaredoxin"/>
    <property type="match status" value="1"/>
</dbReference>
<dbReference type="EMBL" id="BAAAYG010000004">
    <property type="protein sequence ID" value="GAA3283180.1"/>
    <property type="molecule type" value="Genomic_DNA"/>
</dbReference>
<evidence type="ECO:0000313" key="6">
    <source>
        <dbReference type="EMBL" id="GAA3283180.1"/>
    </source>
</evidence>
<reference evidence="7" key="1">
    <citation type="journal article" date="2019" name="Int. J. Syst. Evol. Microbiol.">
        <title>The Global Catalogue of Microorganisms (GCM) 10K type strain sequencing project: providing services to taxonomists for standard genome sequencing and annotation.</title>
        <authorList>
            <consortium name="The Broad Institute Genomics Platform"/>
            <consortium name="The Broad Institute Genome Sequencing Center for Infectious Disease"/>
            <person name="Wu L."/>
            <person name="Ma J."/>
        </authorList>
    </citation>
    <scope>NUCLEOTIDE SEQUENCE [LARGE SCALE GENOMIC DNA]</scope>
    <source>
        <strain evidence="7">JCM 11483</strain>
    </source>
</reference>
<accession>A0ABP6RIF3</accession>
<dbReference type="InterPro" id="IPR000866">
    <property type="entry name" value="AhpC/TSA"/>
</dbReference>
<comment type="similarity">
    <text evidence="1">Belongs to the peroxiredoxin family. AhpC/Prx1 subfamily.</text>
</comment>
<dbReference type="RefSeq" id="WP_344719148.1">
    <property type="nucleotide sequence ID" value="NZ_BAAAYG010000004.1"/>
</dbReference>
<dbReference type="PANTHER" id="PTHR10681:SF128">
    <property type="entry name" value="THIOREDOXIN-DEPENDENT PEROXIDE REDUCTASE, MITOCHONDRIAL"/>
    <property type="match status" value="1"/>
</dbReference>
<feature type="domain" description="Thioredoxin" evidence="5">
    <location>
        <begin position="18"/>
        <end position="191"/>
    </location>
</feature>
<dbReference type="InterPro" id="IPR050217">
    <property type="entry name" value="Peroxiredoxin"/>
</dbReference>
<sequence>MSVPLPRGGAEDVDDGGPRIGDAAPPAVGRTHHGEELRLEQLVGAPVLVMFYPFAFSRVCGSELAELQARRDELRRLDVRALAVSCDAIHSLRAYAEHLVAAAEDSGSAEDAGTADGAAAGDELAVELVSDFWPHGRIARDFGVFDAERGVATRTSFLLDADLVVRHVQQVPTHQARDLDQTLEVLARLSRPG</sequence>
<comment type="function">
    <text evidence="3">Thiol-specific peroxidase that catalyzes the reduction of hydrogen peroxide and organic hydroperoxides to water and alcohols, respectively. Plays a role in cell protection against oxidative stress by detoxifying peroxides.</text>
</comment>
<dbReference type="InterPro" id="IPR036249">
    <property type="entry name" value="Thioredoxin-like_sf"/>
</dbReference>
<keyword evidence="2" id="KW-0560">Oxidoreductase</keyword>
<organism evidence="6 7">
    <name type="scientific">Nesterenkonia halobia</name>
    <dbReference type="NCBI Taxonomy" id="37922"/>
    <lineage>
        <taxon>Bacteria</taxon>
        <taxon>Bacillati</taxon>
        <taxon>Actinomycetota</taxon>
        <taxon>Actinomycetes</taxon>
        <taxon>Micrococcales</taxon>
        <taxon>Micrococcaceae</taxon>
        <taxon>Nesterenkonia</taxon>
    </lineage>
</organism>
<dbReference type="InterPro" id="IPR024706">
    <property type="entry name" value="Peroxiredoxin_AhpC-typ"/>
</dbReference>
<name>A0ABP6RIF3_9MICC</name>
<dbReference type="SUPFAM" id="SSF52833">
    <property type="entry name" value="Thioredoxin-like"/>
    <property type="match status" value="1"/>
</dbReference>
<evidence type="ECO:0000256" key="3">
    <source>
        <dbReference type="ARBA" id="ARBA00037420"/>
    </source>
</evidence>
<comment type="caution">
    <text evidence="6">The sequence shown here is derived from an EMBL/GenBank/DDBJ whole genome shotgun (WGS) entry which is preliminary data.</text>
</comment>
<evidence type="ECO:0000259" key="5">
    <source>
        <dbReference type="PROSITE" id="PS51352"/>
    </source>
</evidence>
<evidence type="ECO:0000256" key="1">
    <source>
        <dbReference type="ARBA" id="ARBA00009796"/>
    </source>
</evidence>
<gene>
    <name evidence="6" type="ORF">GCM10020260_11500</name>
</gene>
<dbReference type="PANTHER" id="PTHR10681">
    <property type="entry name" value="THIOREDOXIN PEROXIDASE"/>
    <property type="match status" value="1"/>
</dbReference>
<proteinExistence type="inferred from homology"/>
<dbReference type="PROSITE" id="PS51352">
    <property type="entry name" value="THIOREDOXIN_2"/>
    <property type="match status" value="1"/>
</dbReference>
<evidence type="ECO:0000256" key="4">
    <source>
        <dbReference type="SAM" id="MobiDB-lite"/>
    </source>
</evidence>
<dbReference type="Pfam" id="PF00578">
    <property type="entry name" value="AhpC-TSA"/>
    <property type="match status" value="1"/>
</dbReference>
<dbReference type="Proteomes" id="UP001501736">
    <property type="component" value="Unassembled WGS sequence"/>
</dbReference>
<dbReference type="PIRSF" id="PIRSF000239">
    <property type="entry name" value="AHPC"/>
    <property type="match status" value="1"/>
</dbReference>
<evidence type="ECO:0000313" key="7">
    <source>
        <dbReference type="Proteomes" id="UP001501736"/>
    </source>
</evidence>